<feature type="domain" description="GW" evidence="18">
    <location>
        <begin position="826"/>
        <end position="903"/>
    </location>
</feature>
<dbReference type="SMART" id="SM00644">
    <property type="entry name" value="Ami_2"/>
    <property type="match status" value="1"/>
</dbReference>
<evidence type="ECO:0000256" key="12">
    <source>
        <dbReference type="ARBA" id="ARBA00022801"/>
    </source>
</evidence>
<name>A0AAX0ZEP6_STACR</name>
<evidence type="ECO:0000256" key="16">
    <source>
        <dbReference type="SAM" id="MobiDB-lite"/>
    </source>
</evidence>
<dbReference type="EC" id="3.5.1.28" evidence="6"/>
<dbReference type="GO" id="GO:0004040">
    <property type="term" value="F:amidase activity"/>
    <property type="evidence" value="ECO:0007669"/>
    <property type="project" value="InterPro"/>
</dbReference>
<feature type="domain" description="GW" evidence="18">
    <location>
        <begin position="991"/>
        <end position="1065"/>
    </location>
</feature>
<dbReference type="SMART" id="SM00047">
    <property type="entry name" value="LYZ2"/>
    <property type="match status" value="1"/>
</dbReference>
<gene>
    <name evidence="19" type="ORF">BU638_08630</name>
</gene>
<dbReference type="Pfam" id="PF01832">
    <property type="entry name" value="Glucosaminidase"/>
    <property type="match status" value="1"/>
</dbReference>
<feature type="compositionally biased region" description="Polar residues" evidence="16">
    <location>
        <begin position="124"/>
        <end position="190"/>
    </location>
</feature>
<feature type="domain" description="GW" evidence="18">
    <location>
        <begin position="905"/>
        <end position="980"/>
    </location>
</feature>
<keyword evidence="13" id="KW-0511">Multifunctional enzyme</keyword>
<dbReference type="EC" id="3.2.1.96" evidence="7"/>
<feature type="domain" description="GW" evidence="18">
    <location>
        <begin position="519"/>
        <end position="596"/>
    </location>
</feature>
<comment type="subcellular location">
    <subcellularLocation>
        <location evidence="2">Secreted</location>
    </subcellularLocation>
</comment>
<evidence type="ECO:0000256" key="13">
    <source>
        <dbReference type="ARBA" id="ARBA00023268"/>
    </source>
</evidence>
<evidence type="ECO:0000256" key="3">
    <source>
        <dbReference type="ARBA" id="ARBA00006088"/>
    </source>
</evidence>
<feature type="domain" description="GW" evidence="18">
    <location>
        <begin position="675"/>
        <end position="749"/>
    </location>
</feature>
<keyword evidence="11" id="KW-0677">Repeat</keyword>
<evidence type="ECO:0000256" key="4">
    <source>
        <dbReference type="ARBA" id="ARBA00007974"/>
    </source>
</evidence>
<feature type="compositionally biased region" description="Low complexity" evidence="16">
    <location>
        <begin position="73"/>
        <end position="105"/>
    </location>
</feature>
<protein>
    <recommendedName>
        <fullName evidence="8">Bifunctional autolysin</fullName>
        <ecNumber evidence="7">3.2.1.96</ecNumber>
        <ecNumber evidence="6">3.5.1.28</ecNumber>
    </recommendedName>
</protein>
<dbReference type="InterPro" id="IPR002901">
    <property type="entry name" value="MGlyc_endo_b_GlcNAc-like_dom"/>
</dbReference>
<keyword evidence="14" id="KW-0961">Cell wall biogenesis/degradation</keyword>
<comment type="catalytic activity">
    <reaction evidence="15">
        <text>an N(4)-(oligosaccharide-(1-&gt;3)-[oligosaccharide-(1-&gt;6)]-beta-D-Man-(1-&gt;4)-beta-D-GlcNAc-(1-&gt;4)-alpha-D-GlcNAc)-L-asparaginyl-[protein] + H2O = an oligosaccharide-(1-&gt;3)-[oligosaccharide-(1-&gt;6)]-beta-D-Man-(1-&gt;4)-D-GlcNAc + N(4)-(N-acetyl-beta-D-glucosaminyl)-L-asparaginyl-[protein]</text>
        <dbReference type="Rhea" id="RHEA:73067"/>
        <dbReference type="Rhea" id="RHEA-COMP:12603"/>
        <dbReference type="Rhea" id="RHEA-COMP:18176"/>
        <dbReference type="ChEBI" id="CHEBI:15377"/>
        <dbReference type="ChEBI" id="CHEBI:132248"/>
        <dbReference type="ChEBI" id="CHEBI:192714"/>
        <dbReference type="ChEBI" id="CHEBI:192715"/>
        <dbReference type="EC" id="3.2.1.96"/>
    </reaction>
</comment>
<dbReference type="Gene3D" id="2.30.30.170">
    <property type="match status" value="7"/>
</dbReference>
<evidence type="ECO:0000256" key="17">
    <source>
        <dbReference type="SAM" id="SignalP"/>
    </source>
</evidence>
<feature type="compositionally biased region" description="Polar residues" evidence="16">
    <location>
        <begin position="202"/>
        <end position="250"/>
    </location>
</feature>
<dbReference type="EMBL" id="PZCM01000010">
    <property type="protein sequence ID" value="PTG26630.1"/>
    <property type="molecule type" value="Genomic_DNA"/>
</dbReference>
<dbReference type="Gene3D" id="1.10.530.10">
    <property type="match status" value="1"/>
</dbReference>
<dbReference type="Pfam" id="PF13457">
    <property type="entry name" value="GW"/>
    <property type="match status" value="5"/>
</dbReference>
<keyword evidence="10 17" id="KW-0732">Signal</keyword>
<evidence type="ECO:0000256" key="2">
    <source>
        <dbReference type="ARBA" id="ARBA00004613"/>
    </source>
</evidence>
<evidence type="ECO:0000256" key="1">
    <source>
        <dbReference type="ARBA" id="ARBA00001561"/>
    </source>
</evidence>
<sequence>MVKKIGYKTPSIIALTIAGTAISAHHADAAENTTQQAPEKVIDSENALQQAEQAKSATTSQQATISGTQSYQDPTQVTTNETTTPTQANDTTSTSDVSSTTTNTTEDSHINLHNEAQVSPEAYHQSTVNEASASNDASTETLSNNTSKIQPNTDASANTEVTSNDTTAETLSNNTTDVPTNTDASLKTEATSNTDTTKTQTQPEQASVAPSSAETSKQSQLSSENNTNSNPSLTAKQNTYATQSNDTDINANPDGPTPPRVGGKGGPATLSLNSSNTGTTAFRSAGTTALRATAPAAYKPQVSSQINDYIRKQNYTVPTYEEDFSSYFPKYGYRNGVGRPEGIVVHDTANPNSTIDGEISYMKRNYQSAFVHGFISDQRIIETQPTDYLSWGAGPNANERFINIELVHVYGYDNFARQMNNFADYAATNLQYYNLRPDSAEYDGQGTVWTHDAVSRFLGGTDHSDPHGYLQSRGYSYNELYDLINEKYMVKMGLASPAYSTGGTTTPSTPSTPSTTPSSPLTVNKDTGVGRIKTTNSGLYTTVYDQAGKKTSATNQTLNVTKKASLNGNNFYLVSDYNTGSNLGWVKQSDVDYRTSQPAKTINQSYTIPAGTVLYSVPWGTNAQVAGKVSGTGAQNFKATQQKQIANSVYIYGTANNLSGWVNQSVLKAPTNQLKVTADTGVGRIKTTNNGLYASVYDANGKKTSATNQTLNVTKKASLNGDQFYLVTDYNKGTNLGWVKQSDVEYRTSQPAIKISKNFTIPAGTKLYTVPWGTSAQVAGAVSGTGAQNFKATQQKQIANAVYIYGTANNLSGWVNQTLLSAPKATQQVAQAVSQIGQLKPTTSGMRATIYDSTAKDAKQYANRTYKVTKTASANNQNFVLLQSANNTPLGWFKAEDVNTRALGKEVPTSGQYTVNATTSGLNAIPWGTSNQRIDTLKNLSNRTFNATKSVLVGKDTYLFGNVNQKMGWINKNDLAAKAVTQLKAAPTQIKTLTKPEYYVVYNRNGQYYTNAGDTNAKGNLSSYYESIFKVQRSAIINGVTWYYGQFNDGTRAWIKSSDLRTQLTRYFNSPYTFNQAVDTQMNLSYKPQVQHVAGQWVDASRTEVANAMNPSLIEKDPTQKYQFLKLDKYQGLDAAQLDKLLVGKGILAGQGAAFKEAAQMNNINEIYLISHALLETGNGTSTLANGGYVDANNKVVTNAPRKFYNMFGIGAVDTDAIRGGFKTAEAYGWNTVSKAIIGGASFIKDRYIGIGQNTLYRMRWNPNNPGTHQYATDINWAHHNAARMKQFYDQIAAVGKFFDVDHYKK</sequence>
<dbReference type="GO" id="GO:0071555">
    <property type="term" value="P:cell wall organization"/>
    <property type="evidence" value="ECO:0007669"/>
    <property type="project" value="UniProtKB-KW"/>
</dbReference>
<evidence type="ECO:0000256" key="14">
    <source>
        <dbReference type="ARBA" id="ARBA00023316"/>
    </source>
</evidence>
<evidence type="ECO:0000256" key="8">
    <source>
        <dbReference type="ARBA" id="ARBA00016987"/>
    </source>
</evidence>
<accession>A0AAX0ZEP6</accession>
<feature type="compositionally biased region" description="Polar residues" evidence="16">
    <location>
        <begin position="46"/>
        <end position="72"/>
    </location>
</feature>
<reference evidence="19 20" key="1">
    <citation type="journal article" date="2016" name="Front. Microbiol.">
        <title>Comprehensive Phylogenetic Analysis of Bovine Non-aureus Staphylococci Species Based on Whole-Genome Sequencing.</title>
        <authorList>
            <person name="Naushad S."/>
            <person name="Barkema H.W."/>
            <person name="Luby C."/>
            <person name="Condas L.A."/>
            <person name="Nobrega D.B."/>
            <person name="Carson D.A."/>
            <person name="De Buck J."/>
        </authorList>
    </citation>
    <scope>NUCLEOTIDE SEQUENCE [LARGE SCALE GENOMIC DNA]</scope>
    <source>
        <strain evidence="19 20">SNUC 105</strain>
    </source>
</reference>
<dbReference type="RefSeq" id="WP_107364182.1">
    <property type="nucleotide sequence ID" value="NZ_PZAF01000014.1"/>
</dbReference>
<dbReference type="InterPro" id="IPR038200">
    <property type="entry name" value="GW_dom_sf"/>
</dbReference>
<dbReference type="CDD" id="cd06583">
    <property type="entry name" value="PGRP"/>
    <property type="match status" value="1"/>
</dbReference>
<feature type="compositionally biased region" description="Low complexity" evidence="16">
    <location>
        <begin position="269"/>
        <end position="280"/>
    </location>
</feature>
<dbReference type="PROSITE" id="PS51780">
    <property type="entry name" value="GW"/>
    <property type="match status" value="7"/>
</dbReference>
<dbReference type="GO" id="GO:0008745">
    <property type="term" value="F:N-acetylmuramoyl-L-alanine amidase activity"/>
    <property type="evidence" value="ECO:0007669"/>
    <property type="project" value="UniProtKB-EC"/>
</dbReference>
<evidence type="ECO:0000256" key="7">
    <source>
        <dbReference type="ARBA" id="ARBA00012566"/>
    </source>
</evidence>
<feature type="domain" description="GW" evidence="18">
    <location>
        <begin position="751"/>
        <end position="825"/>
    </location>
</feature>
<dbReference type="GO" id="GO:0005576">
    <property type="term" value="C:extracellular region"/>
    <property type="evidence" value="ECO:0007669"/>
    <property type="project" value="UniProtKB-SubCell"/>
</dbReference>
<dbReference type="GO" id="GO:0009253">
    <property type="term" value="P:peptidoglycan catabolic process"/>
    <property type="evidence" value="ECO:0007669"/>
    <property type="project" value="InterPro"/>
</dbReference>
<keyword evidence="12" id="KW-0378">Hydrolase</keyword>
<feature type="signal peptide" evidence="17">
    <location>
        <begin position="1"/>
        <end position="26"/>
    </location>
</feature>
<feature type="region of interest" description="Disordered" evidence="16">
    <location>
        <begin position="500"/>
        <end position="526"/>
    </location>
</feature>
<comment type="similarity">
    <text evidence="4">In the C-terminal section; belongs to the glycosyl hydrolase 73 family.</text>
</comment>
<dbReference type="InterPro" id="IPR002502">
    <property type="entry name" value="Amidase_domain"/>
</dbReference>
<feature type="chain" id="PRO_5043443810" description="Bifunctional autolysin" evidence="17">
    <location>
        <begin position="27"/>
        <end position="1306"/>
    </location>
</feature>
<comment type="catalytic activity">
    <reaction evidence="1">
        <text>Hydrolyzes the link between N-acetylmuramoyl residues and L-amino acid residues in certain cell-wall glycopeptides.</text>
        <dbReference type="EC" id="3.5.1.28"/>
    </reaction>
</comment>
<keyword evidence="9" id="KW-0964">Secreted</keyword>
<feature type="region of interest" description="Disordered" evidence="16">
    <location>
        <begin position="29"/>
        <end position="280"/>
    </location>
</feature>
<proteinExistence type="inferred from homology"/>
<evidence type="ECO:0000313" key="19">
    <source>
        <dbReference type="EMBL" id="PTG26630.1"/>
    </source>
</evidence>
<evidence type="ECO:0000256" key="6">
    <source>
        <dbReference type="ARBA" id="ARBA00011901"/>
    </source>
</evidence>
<feature type="compositionally biased region" description="Low complexity" evidence="16">
    <location>
        <begin position="500"/>
        <end position="520"/>
    </location>
</feature>
<organism evidence="19 20">
    <name type="scientific">Staphylococcus chromogenes</name>
    <name type="common">Staphylococcus hyicus subsp. chromogenes</name>
    <dbReference type="NCBI Taxonomy" id="46126"/>
    <lineage>
        <taxon>Bacteria</taxon>
        <taxon>Bacillati</taxon>
        <taxon>Bacillota</taxon>
        <taxon>Bacilli</taxon>
        <taxon>Bacillales</taxon>
        <taxon>Staphylococcaceae</taxon>
        <taxon>Staphylococcus</taxon>
    </lineage>
</organism>
<feature type="compositionally biased region" description="Low complexity" evidence="16">
    <location>
        <begin position="191"/>
        <end position="201"/>
    </location>
</feature>
<evidence type="ECO:0000313" key="20">
    <source>
        <dbReference type="Proteomes" id="UP000242144"/>
    </source>
</evidence>
<dbReference type="Gene3D" id="3.40.80.10">
    <property type="entry name" value="Peptidoglycan recognition protein-like"/>
    <property type="match status" value="1"/>
</dbReference>
<comment type="subunit">
    <text evidence="5">Oligomer; forms a ring structure at the cell surface which is important for efficient partitioning of daughter cells after cell division.</text>
</comment>
<evidence type="ECO:0000259" key="18">
    <source>
        <dbReference type="PROSITE" id="PS51780"/>
    </source>
</evidence>
<evidence type="ECO:0000256" key="15">
    <source>
        <dbReference type="ARBA" id="ARBA00034414"/>
    </source>
</evidence>
<comment type="caution">
    <text evidence="19">The sequence shown here is derived from an EMBL/GenBank/DDBJ whole genome shotgun (WGS) entry which is preliminary data.</text>
</comment>
<feature type="domain" description="GW" evidence="18">
    <location>
        <begin position="598"/>
        <end position="672"/>
    </location>
</feature>
<dbReference type="Pfam" id="PF01510">
    <property type="entry name" value="Amidase_2"/>
    <property type="match status" value="1"/>
</dbReference>
<evidence type="ECO:0000256" key="11">
    <source>
        <dbReference type="ARBA" id="ARBA00022737"/>
    </source>
</evidence>
<dbReference type="SUPFAM" id="SSF55846">
    <property type="entry name" value="N-acetylmuramoyl-L-alanine amidase-like"/>
    <property type="match status" value="1"/>
</dbReference>
<dbReference type="InterPro" id="IPR025987">
    <property type="entry name" value="GW_dom"/>
</dbReference>
<comment type="similarity">
    <text evidence="3">In the N-terminal section; belongs to the N-acetylmuramoyl-L-alanine amidase 2 family.</text>
</comment>
<evidence type="ECO:0000256" key="9">
    <source>
        <dbReference type="ARBA" id="ARBA00022525"/>
    </source>
</evidence>
<dbReference type="Proteomes" id="UP000242144">
    <property type="component" value="Unassembled WGS sequence"/>
</dbReference>
<evidence type="ECO:0000256" key="5">
    <source>
        <dbReference type="ARBA" id="ARBA00011697"/>
    </source>
</evidence>
<dbReference type="InterPro" id="IPR036505">
    <property type="entry name" value="Amidase/PGRP_sf"/>
</dbReference>
<evidence type="ECO:0000256" key="10">
    <source>
        <dbReference type="ARBA" id="ARBA00022729"/>
    </source>
</evidence>
<dbReference type="GO" id="GO:0033925">
    <property type="term" value="F:mannosyl-glycoprotein endo-beta-N-acetylglucosaminidase activity"/>
    <property type="evidence" value="ECO:0007669"/>
    <property type="project" value="UniProtKB-EC"/>
</dbReference>